<dbReference type="EMBL" id="VULT01000001">
    <property type="protein sequence ID" value="MSS16317.1"/>
    <property type="molecule type" value="Genomic_DNA"/>
</dbReference>
<evidence type="ECO:0000313" key="3">
    <source>
        <dbReference type="Proteomes" id="UP000483362"/>
    </source>
</evidence>
<keyword evidence="1" id="KW-0472">Membrane</keyword>
<comment type="caution">
    <text evidence="2">The sequence shown here is derived from an EMBL/GenBank/DDBJ whole genome shotgun (WGS) entry which is preliminary data.</text>
</comment>
<proteinExistence type="predicted"/>
<gene>
    <name evidence="2" type="ORF">FYJ29_00800</name>
</gene>
<keyword evidence="1" id="KW-0812">Transmembrane</keyword>
<accession>A0A6L5X9L5</accession>
<reference evidence="2 3" key="1">
    <citation type="submission" date="2019-08" db="EMBL/GenBank/DDBJ databases">
        <title>In-depth cultivation of the pig gut microbiome towards novel bacterial diversity and tailored functional studies.</title>
        <authorList>
            <person name="Wylensek D."/>
            <person name="Hitch T.C.A."/>
            <person name="Clavel T."/>
        </authorList>
    </citation>
    <scope>NUCLEOTIDE SEQUENCE [LARGE SCALE GENOMIC DNA]</scope>
    <source>
        <strain evidence="2 3">Oil-RF-744-WCA-WT-10</strain>
    </source>
</reference>
<protein>
    <submittedName>
        <fullName evidence="2">Uncharacterized protein</fullName>
    </submittedName>
</protein>
<keyword evidence="1" id="KW-1133">Transmembrane helix</keyword>
<evidence type="ECO:0000256" key="1">
    <source>
        <dbReference type="SAM" id="Phobius"/>
    </source>
</evidence>
<feature type="transmembrane region" description="Helical" evidence="1">
    <location>
        <begin position="6"/>
        <end position="29"/>
    </location>
</feature>
<evidence type="ECO:0000313" key="2">
    <source>
        <dbReference type="EMBL" id="MSS16317.1"/>
    </source>
</evidence>
<dbReference type="Proteomes" id="UP000483362">
    <property type="component" value="Unassembled WGS sequence"/>
</dbReference>
<dbReference type="AlphaFoldDB" id="A0A6L5X9L5"/>
<keyword evidence="3" id="KW-1185">Reference proteome</keyword>
<sequence length="131" mass="14575">MAAPAFSSQLLLFFFYYIFFACYVIKYVYSGTATIYSIAAGHCDSLEATVLLRFESKRPGIIGGQPIYIQSANGEFSGRLQSLSFVRDTLMRQEAVCRFKTAEIKSVENQNVDFTIIQASGNLLQKMLGGL</sequence>
<dbReference type="RefSeq" id="WP_154327897.1">
    <property type="nucleotide sequence ID" value="NZ_CP045696.1"/>
</dbReference>
<organism evidence="2 3">
    <name type="scientific">Sodaliphilus pleomorphus</name>
    <dbReference type="NCBI Taxonomy" id="2606626"/>
    <lineage>
        <taxon>Bacteria</taxon>
        <taxon>Pseudomonadati</taxon>
        <taxon>Bacteroidota</taxon>
        <taxon>Bacteroidia</taxon>
        <taxon>Bacteroidales</taxon>
        <taxon>Muribaculaceae</taxon>
        <taxon>Sodaliphilus</taxon>
    </lineage>
</organism>
<name>A0A6L5X9L5_9BACT</name>